<name>A0ABT5Z1P2_9ACTN</name>
<reference evidence="1 2" key="1">
    <citation type="submission" date="2023-03" db="EMBL/GenBank/DDBJ databases">
        <title>Draft genome sequence of type strain Streptomyces ferralitis JCM 14344.</title>
        <authorList>
            <person name="Klaysubun C."/>
            <person name="Duangmal K."/>
        </authorList>
    </citation>
    <scope>NUCLEOTIDE SEQUENCE [LARGE SCALE GENOMIC DNA]</scope>
    <source>
        <strain evidence="1 2">JCM 14344</strain>
    </source>
</reference>
<protein>
    <submittedName>
        <fullName evidence="1">Uncharacterized protein</fullName>
    </submittedName>
</protein>
<gene>
    <name evidence="1" type="ORF">P2L57_18755</name>
</gene>
<sequence>MAGLETDQIIRVTARHSTPLHAFDGHLLGVSTEGLHVLAYDDGEMHWVDAECVEHAEVR</sequence>
<evidence type="ECO:0000313" key="1">
    <source>
        <dbReference type="EMBL" id="MDF2257683.1"/>
    </source>
</evidence>
<dbReference type="RefSeq" id="WP_275815940.1">
    <property type="nucleotide sequence ID" value="NZ_BAAANM010000022.1"/>
</dbReference>
<dbReference type="Proteomes" id="UP001220022">
    <property type="component" value="Unassembled WGS sequence"/>
</dbReference>
<dbReference type="EMBL" id="JARHTQ010000011">
    <property type="protein sequence ID" value="MDF2257683.1"/>
    <property type="molecule type" value="Genomic_DNA"/>
</dbReference>
<proteinExistence type="predicted"/>
<accession>A0ABT5Z1P2</accession>
<organism evidence="1 2">
    <name type="scientific">Streptantibioticus ferralitis</name>
    <dbReference type="NCBI Taxonomy" id="236510"/>
    <lineage>
        <taxon>Bacteria</taxon>
        <taxon>Bacillati</taxon>
        <taxon>Actinomycetota</taxon>
        <taxon>Actinomycetes</taxon>
        <taxon>Kitasatosporales</taxon>
        <taxon>Streptomycetaceae</taxon>
        <taxon>Streptantibioticus</taxon>
    </lineage>
</organism>
<evidence type="ECO:0000313" key="2">
    <source>
        <dbReference type="Proteomes" id="UP001220022"/>
    </source>
</evidence>
<comment type="caution">
    <text evidence="1">The sequence shown here is derived from an EMBL/GenBank/DDBJ whole genome shotgun (WGS) entry which is preliminary data.</text>
</comment>
<keyword evidence="2" id="KW-1185">Reference proteome</keyword>